<dbReference type="InterPro" id="IPR011050">
    <property type="entry name" value="Pectin_lyase_fold/virulence"/>
</dbReference>
<name>A0A8S9TB22_9CYAN</name>
<reference evidence="2" key="2">
    <citation type="submission" date="2019-11" db="EMBL/GenBank/DDBJ databases">
        <title>Improved Assembly of Tolypothrix boutellei genome.</title>
        <authorList>
            <person name="Sarangi A.N."/>
            <person name="Mukherjee M."/>
            <person name="Ghosh S."/>
            <person name="Singh D."/>
            <person name="Das A."/>
            <person name="Kant S."/>
            <person name="Prusty A."/>
            <person name="Tripathy S."/>
        </authorList>
    </citation>
    <scope>NUCLEOTIDE SEQUENCE</scope>
    <source>
        <strain evidence="2">VB521301</strain>
    </source>
</reference>
<dbReference type="Proteomes" id="UP000029738">
    <property type="component" value="Unassembled WGS sequence"/>
</dbReference>
<organism evidence="2 3">
    <name type="scientific">Tolypothrix bouteillei VB521301</name>
    <dbReference type="NCBI Taxonomy" id="1479485"/>
    <lineage>
        <taxon>Bacteria</taxon>
        <taxon>Bacillati</taxon>
        <taxon>Cyanobacteriota</taxon>
        <taxon>Cyanophyceae</taxon>
        <taxon>Nostocales</taxon>
        <taxon>Tolypothrichaceae</taxon>
        <taxon>Tolypothrix</taxon>
    </lineage>
</organism>
<dbReference type="OrthoDB" id="511761at2"/>
<dbReference type="EMBL" id="JHEG04000001">
    <property type="protein sequence ID" value="KAF3889308.1"/>
    <property type="molecule type" value="Genomic_DNA"/>
</dbReference>
<dbReference type="AlphaFoldDB" id="A0A8S9TB22"/>
<keyword evidence="3" id="KW-1185">Reference proteome</keyword>
<sequence>MNNRCISTRYLHAVLAGFLGSMVLAILSHKTLAQSYIVPDNTLGNESSQIIFNFRYGELPSEIITGGATRGINLFHSFQEFNVRAGRGAYFYVPNPNIQNIFARVSGNNPSEVLGVLGTSAASEPNLYLINPNGIFFGKNAQLDVTGSFVATTANAIQFPGGAEFSRNSAVTPQNKLLSVNPTAFLFNQIANQRTNSIEHRGYLEVPENKNLILLGGNIAPTQQSTGNILTDGGTLLGGRVEIGGLNAPGTIGLTVDGNKLALSFPQDTKKPDISLQNGSVIYGFGDRDTRDIVVNANNFNLINFSGLITLTNPEQLSSETQTGNIYINAIGSVNIVKDSTIRNFAFTLTNAPSINITAQSLNIQGSKIDIASNPSNPGSINLLIKDTISLFGKDIDGKSSVIYSYLGDLVQNNSGLINIIKSSNINIQATNLFLADGASILAGSVDRGNVGGDITIKAFNAVTLQDKARIATFNNIDYPTGNISIISNSLALNNNSLIFTENLDTGNAGDINIVSQNVNIDKSRIISGSESSGKVANAGNINIDTAKIILTNSGFVRTESNNLNPGVSTKRRGNINVKASELIKIDAQDPMALADQGTGFITRIGSSRSSGDITLSTKNLIVRDGGTINTGFSNNLGGNTGNIKIDASESIQLYSSGNYLSTISSTLINNDDTSFVSKNGNLNINTNRLYLQGGQILSANLGQGNAGNILIFTNDSVFIKKGDIVSGKIGIGNGGNISIFSNDAVTVENGSISSSTAGQGNAGNLDIQTRKLNVSNQGVISSEVIKFPELLMGGKGKAGTIRIDAADAVIVSGSDTDTGRAATISTATRVGATGQGGDIIINTGLFRLENGGLVRADTENSSNGGNMTINARLFEAFTGGIVSSLTTGSGKAGNITINTANDITISGINSKTGFVAGLLTGTTPNSSGNGGEIFLTANNLNLTEEAQISARSQGLGDAGNINIKLRENYIANNGTISANAKESGGGNIDITARRITLRNDSDIRTELSSGNGKGGNIFLTADTIITLEDSDILAFAPEGQGGNIAFNTRAVFNDSLYKPIQLASDRNSLQSLNNNGRSDINASGAIAGNIIGVPDISFIQNGLTELQTNPIDTNTLIANSCIARSSKQEGSFTITGTGGLPNRPGEAMASNYPTGDVQSVTNSSAVNSWKKGDPIIEPQGVYRLTNGNLVMSRECR</sequence>
<accession>A0A8S9TB22</accession>
<gene>
    <name evidence="2" type="ORF">DA73_0400030365</name>
</gene>
<dbReference type="Pfam" id="PF05860">
    <property type="entry name" value="TPS"/>
    <property type="match status" value="1"/>
</dbReference>
<dbReference type="SUPFAM" id="SSF51126">
    <property type="entry name" value="Pectin lyase-like"/>
    <property type="match status" value="4"/>
</dbReference>
<protein>
    <submittedName>
        <fullName evidence="2">Filamentous hemagglutinin N-terminal domain-containing protein</fullName>
    </submittedName>
</protein>
<evidence type="ECO:0000313" key="2">
    <source>
        <dbReference type="EMBL" id="KAF3889308.1"/>
    </source>
</evidence>
<reference evidence="2" key="1">
    <citation type="journal article" date="2015" name="Genome Announc.">
        <title>Draft Genome Sequence of Tolypothrix boutellei Strain VB521301.</title>
        <authorList>
            <person name="Chandrababunaidu M.M."/>
            <person name="Singh D."/>
            <person name="Sen D."/>
            <person name="Bhan S."/>
            <person name="Das S."/>
            <person name="Gupta A."/>
            <person name="Adhikary S.P."/>
            <person name="Tripathy S."/>
        </authorList>
    </citation>
    <scope>NUCLEOTIDE SEQUENCE</scope>
    <source>
        <strain evidence="2">VB521301</strain>
    </source>
</reference>
<evidence type="ECO:0000259" key="1">
    <source>
        <dbReference type="SMART" id="SM00912"/>
    </source>
</evidence>
<dbReference type="SMART" id="SM00912">
    <property type="entry name" value="Haemagg_act"/>
    <property type="match status" value="1"/>
</dbReference>
<dbReference type="InterPro" id="IPR008638">
    <property type="entry name" value="FhaB/CdiA-like_TPS"/>
</dbReference>
<feature type="domain" description="Filamentous haemagglutinin FhaB/tRNA nuclease CdiA-like TPS" evidence="1">
    <location>
        <begin position="44"/>
        <end position="160"/>
    </location>
</feature>
<evidence type="ECO:0000313" key="3">
    <source>
        <dbReference type="Proteomes" id="UP000029738"/>
    </source>
</evidence>
<dbReference type="Gene3D" id="2.160.20.10">
    <property type="entry name" value="Single-stranded right-handed beta-helix, Pectin lyase-like"/>
    <property type="match status" value="3"/>
</dbReference>
<dbReference type="NCBIfam" id="TIGR01901">
    <property type="entry name" value="adhes_NPXG"/>
    <property type="match status" value="1"/>
</dbReference>
<comment type="caution">
    <text evidence="2">The sequence shown here is derived from an EMBL/GenBank/DDBJ whole genome shotgun (WGS) entry which is preliminary data.</text>
</comment>
<proteinExistence type="predicted"/>
<dbReference type="InterPro" id="IPR012334">
    <property type="entry name" value="Pectin_lyas_fold"/>
</dbReference>